<dbReference type="InterPro" id="IPR006597">
    <property type="entry name" value="Sel1-like"/>
</dbReference>
<proteinExistence type="predicted"/>
<comment type="caution">
    <text evidence="3">The sequence shown here is derived from an EMBL/GenBank/DDBJ whole genome shotgun (WGS) entry which is preliminary data.</text>
</comment>
<dbReference type="PANTHER" id="PTHR43628:SF1">
    <property type="entry name" value="CHITIN SYNTHASE REGULATORY FACTOR 2-RELATED"/>
    <property type="match status" value="1"/>
</dbReference>
<dbReference type="Gene3D" id="1.25.40.10">
    <property type="entry name" value="Tetratricopeptide repeat domain"/>
    <property type="match status" value="1"/>
</dbReference>
<evidence type="ECO:0000313" key="4">
    <source>
        <dbReference type="Proteomes" id="UP000323142"/>
    </source>
</evidence>
<dbReference type="RefSeq" id="WP_149815666.1">
    <property type="nucleotide sequence ID" value="NZ_VUOA01000007.1"/>
</dbReference>
<dbReference type="PANTHER" id="PTHR43628">
    <property type="entry name" value="ACTIVATOR OF C KINASE PROTEIN 1-RELATED"/>
    <property type="match status" value="1"/>
</dbReference>
<dbReference type="Proteomes" id="UP000323142">
    <property type="component" value="Unassembled WGS sequence"/>
</dbReference>
<dbReference type="SMART" id="SM00671">
    <property type="entry name" value="SEL1"/>
    <property type="match status" value="4"/>
</dbReference>
<evidence type="ECO:0000256" key="1">
    <source>
        <dbReference type="SAM" id="MobiDB-lite"/>
    </source>
</evidence>
<evidence type="ECO:0000313" key="3">
    <source>
        <dbReference type="EMBL" id="KAA2242058.1"/>
    </source>
</evidence>
<feature type="region of interest" description="Disordered" evidence="1">
    <location>
        <begin position="738"/>
        <end position="762"/>
    </location>
</feature>
<reference evidence="3 4" key="1">
    <citation type="submission" date="2019-09" db="EMBL/GenBank/DDBJ databases">
        <title>Salinarimonas rosea gen. nov., sp. nov., a new member of the a-2 subgroup of the Proteobacteria.</title>
        <authorList>
            <person name="Liu J."/>
        </authorList>
    </citation>
    <scope>NUCLEOTIDE SEQUENCE [LARGE SCALE GENOMIC DNA]</scope>
    <source>
        <strain evidence="3 4">BN140002</strain>
    </source>
</reference>
<organism evidence="3 4">
    <name type="scientific">Salinarimonas soli</name>
    <dbReference type="NCBI Taxonomy" id="1638099"/>
    <lineage>
        <taxon>Bacteria</taxon>
        <taxon>Pseudomonadati</taxon>
        <taxon>Pseudomonadota</taxon>
        <taxon>Alphaproteobacteria</taxon>
        <taxon>Hyphomicrobiales</taxon>
        <taxon>Salinarimonadaceae</taxon>
        <taxon>Salinarimonas</taxon>
    </lineage>
</organism>
<dbReference type="AlphaFoldDB" id="A0A5B2VTX3"/>
<accession>A0A5B2VTX3</accession>
<sequence>MSLDTLNPDIRDSVKEAARRAGMSVEQWVAATISDRAQRTLDSSAVRRRAAPAPIPVQPVPRAEAADELDAVAAKIARLAQGKPAPGRDLDHLLATASAETERRSRENAAKTAVALDAVARWIEGAETRIDQTSRATAQRQERTATVLGEALGLMTRRLEEIERKFESGHQPALDKALKAIERVEAQVTRAPAPPVSEIETALRSFEDRIAGITDRITAQPRGIGRRGLSARDELQTAVAEIRVRKAELDDPDNAPPRRQEATEPQALVQPGALDALRADIARLAGQLETVSRPSVEPAARAVQGELHEMQRSLEALATRSEVGALEEAVRDLTRLVLHARNEGGDVATVTRPIQELQAEIRRLSEVVTAGVHGRIAGDLQGLARKIDGLAATNGDSPLVADLARQFADLRDVLGEIAEPQRVAGLAEQITDLSRQVAQIGRSQVDALEFASLKAAVDEIRSHMRAAPRDGALQSAAAREIAGLSSKLDTIVDRLPGGDMEAFARMVEALSKKIDGVAAASAPSPDLSALGRRLDEIAGRLDGITAAPSAVSEGIRALAERMDTLLLTRTDPVQIGPIVARLDRLDESLRQPRHQPDLKPLEDMLRGLAERIDGGERHGGDPDGLDALERQVAAIAERLDRSGDVDPALSALQRAMGDLMVQVEGIRDDNYGLAERAAATAVASTLQTLPAGAPDLADFRRDMDDLKALHGATDRRNRDTLEAVHTTLEKLVERLASLETETARPRQAARPAEPKPQAPRDALPPEAMAALAQEAIRKIDAAARGGVPPFSLGEADRPLPPAGTGSGDEILLEPGARPRASDEARSGAQAASEMKAALIAQARRAAQAAAAQTAAASKAAPGRGIDMGAIASAAGGATGVATRVRRAIDKRRRPLLLGLAAIVLAIGTLQIVGGFVGGHKRTETASAPVRIEAPAIASPSPMASTTREVPARDIMAAPEPRPAEQAPVTAEGRERGAAAGPVRPAEPPRLASAEPGPLATSALPASPAAGQPAPPPAAAPEAPLGPIPNMASFGDLPAAAPPGLRQVALAGDPAAVYELASRAAEGRGMARDPRLAARLFERAAAHGLVPAQFRIGNHYEKGIGVTKDAALAKAWYQRAAEKGNARAMHNLAVLIAEGAGAKPDYEAAVDWFRRAAEHGVRDSQFNLAVLLARGLGTKQDLPGAFTWFSVAAGQGDEDAGKKRDEVAARLNAGELALARAAAERWRPEAPARTANEVSLPANGWSEAPAKPTKKI</sequence>
<dbReference type="EMBL" id="VUOA01000007">
    <property type="protein sequence ID" value="KAA2242058.1"/>
    <property type="molecule type" value="Genomic_DNA"/>
</dbReference>
<feature type="transmembrane region" description="Helical" evidence="2">
    <location>
        <begin position="895"/>
        <end position="916"/>
    </location>
</feature>
<dbReference type="OrthoDB" id="5295703at2"/>
<feature type="region of interest" description="Disordered" evidence="1">
    <location>
        <begin position="957"/>
        <end position="1026"/>
    </location>
</feature>
<keyword evidence="2" id="KW-0812">Transmembrane</keyword>
<reference evidence="3 4" key="2">
    <citation type="submission" date="2019-09" db="EMBL/GenBank/DDBJ databases">
        <authorList>
            <person name="Jin C."/>
        </authorList>
    </citation>
    <scope>NUCLEOTIDE SEQUENCE [LARGE SCALE GENOMIC DNA]</scope>
    <source>
        <strain evidence="3 4">BN140002</strain>
    </source>
</reference>
<feature type="compositionally biased region" description="Low complexity" evidence="1">
    <location>
        <begin position="995"/>
        <end position="1011"/>
    </location>
</feature>
<keyword evidence="2" id="KW-1133">Transmembrane helix</keyword>
<feature type="compositionally biased region" description="Pro residues" evidence="1">
    <location>
        <begin position="1012"/>
        <end position="1026"/>
    </location>
</feature>
<feature type="region of interest" description="Disordered" evidence="1">
    <location>
        <begin position="1224"/>
        <end position="1255"/>
    </location>
</feature>
<dbReference type="InterPro" id="IPR052945">
    <property type="entry name" value="Mitotic_Regulator"/>
</dbReference>
<feature type="compositionally biased region" description="Low complexity" evidence="1">
    <location>
        <begin position="933"/>
        <end position="944"/>
    </location>
</feature>
<dbReference type="SUPFAM" id="SSF81901">
    <property type="entry name" value="HCP-like"/>
    <property type="match status" value="1"/>
</dbReference>
<name>A0A5B2VTX3_9HYPH</name>
<dbReference type="Pfam" id="PF08238">
    <property type="entry name" value="Sel1"/>
    <property type="match status" value="4"/>
</dbReference>
<evidence type="ECO:0008006" key="5">
    <source>
        <dbReference type="Google" id="ProtNLM"/>
    </source>
</evidence>
<protein>
    <recommendedName>
        <fullName evidence="5">Localization factor PodJL</fullName>
    </recommendedName>
</protein>
<keyword evidence="2" id="KW-0472">Membrane</keyword>
<feature type="region of interest" description="Disordered" evidence="1">
    <location>
        <begin position="245"/>
        <end position="265"/>
    </location>
</feature>
<feature type="region of interest" description="Disordered" evidence="1">
    <location>
        <begin position="787"/>
        <end position="829"/>
    </location>
</feature>
<feature type="region of interest" description="Disordered" evidence="1">
    <location>
        <begin position="930"/>
        <end position="949"/>
    </location>
</feature>
<evidence type="ECO:0000256" key="2">
    <source>
        <dbReference type="SAM" id="Phobius"/>
    </source>
</evidence>
<dbReference type="InterPro" id="IPR011990">
    <property type="entry name" value="TPR-like_helical_dom_sf"/>
</dbReference>
<gene>
    <name evidence="3" type="ORF">F0L46_03590</name>
</gene>
<keyword evidence="4" id="KW-1185">Reference proteome</keyword>